<protein>
    <recommendedName>
        <fullName evidence="8">3'-5' exonuclease</fullName>
    </recommendedName>
    <alternativeName>
        <fullName evidence="9">Werner Syndrome-like exonuclease</fullName>
    </alternativeName>
</protein>
<feature type="region of interest" description="Disordered" evidence="10">
    <location>
        <begin position="257"/>
        <end position="410"/>
    </location>
</feature>
<feature type="compositionally biased region" description="Polar residues" evidence="10">
    <location>
        <begin position="1"/>
        <end position="12"/>
    </location>
</feature>
<feature type="compositionally biased region" description="Polar residues" evidence="10">
    <location>
        <begin position="392"/>
        <end position="410"/>
    </location>
</feature>
<reference evidence="12" key="1">
    <citation type="submission" date="2020-11" db="EMBL/GenBank/DDBJ databases">
        <authorList>
            <consortium name="DOE Joint Genome Institute"/>
            <person name="Ahrendt S."/>
            <person name="Riley R."/>
            <person name="Andreopoulos W."/>
            <person name="Labutti K."/>
            <person name="Pangilinan J."/>
            <person name="Ruiz-Duenas F.J."/>
            <person name="Barrasa J.M."/>
            <person name="Sanchez-Garcia M."/>
            <person name="Camarero S."/>
            <person name="Miyauchi S."/>
            <person name="Serrano A."/>
            <person name="Linde D."/>
            <person name="Babiker R."/>
            <person name="Drula E."/>
            <person name="Ayuso-Fernandez I."/>
            <person name="Pacheco R."/>
            <person name="Padilla G."/>
            <person name="Ferreira P."/>
            <person name="Barriuso J."/>
            <person name="Kellner H."/>
            <person name="Castanera R."/>
            <person name="Alfaro M."/>
            <person name="Ramirez L."/>
            <person name="Pisabarro A.G."/>
            <person name="Kuo A."/>
            <person name="Tritt A."/>
            <person name="Lipzen A."/>
            <person name="He G."/>
            <person name="Yan M."/>
            <person name="Ng V."/>
            <person name="Cullen D."/>
            <person name="Martin F."/>
            <person name="Rosso M.-N."/>
            <person name="Henrissat B."/>
            <person name="Hibbett D."/>
            <person name="Martinez A.T."/>
            <person name="Grigoriev I.V."/>
        </authorList>
    </citation>
    <scope>NUCLEOTIDE SEQUENCE</scope>
    <source>
        <strain evidence="12">MF-IS2</strain>
    </source>
</reference>
<evidence type="ECO:0000313" key="13">
    <source>
        <dbReference type="Proteomes" id="UP000807342"/>
    </source>
</evidence>
<keyword evidence="7" id="KW-0539">Nucleus</keyword>
<keyword evidence="6" id="KW-0460">Magnesium</keyword>
<dbReference type="PANTHER" id="PTHR13620">
    <property type="entry name" value="3-5 EXONUCLEASE"/>
    <property type="match status" value="1"/>
</dbReference>
<evidence type="ECO:0000256" key="3">
    <source>
        <dbReference type="ARBA" id="ARBA00022723"/>
    </source>
</evidence>
<dbReference type="GO" id="GO:0005634">
    <property type="term" value="C:nucleus"/>
    <property type="evidence" value="ECO:0007669"/>
    <property type="project" value="UniProtKB-SubCell"/>
</dbReference>
<dbReference type="Proteomes" id="UP000807342">
    <property type="component" value="Unassembled WGS sequence"/>
</dbReference>
<dbReference type="Gene3D" id="3.30.420.10">
    <property type="entry name" value="Ribonuclease H-like superfamily/Ribonuclease H"/>
    <property type="match status" value="1"/>
</dbReference>
<dbReference type="SUPFAM" id="SSF53098">
    <property type="entry name" value="Ribonuclease H-like"/>
    <property type="match status" value="1"/>
</dbReference>
<keyword evidence="5" id="KW-0269">Exonuclease</keyword>
<dbReference type="GO" id="GO:0008408">
    <property type="term" value="F:3'-5' exonuclease activity"/>
    <property type="evidence" value="ECO:0007669"/>
    <property type="project" value="InterPro"/>
</dbReference>
<evidence type="ECO:0000313" key="12">
    <source>
        <dbReference type="EMBL" id="KAF9452541.1"/>
    </source>
</evidence>
<dbReference type="GO" id="GO:0006139">
    <property type="term" value="P:nucleobase-containing compound metabolic process"/>
    <property type="evidence" value="ECO:0007669"/>
    <property type="project" value="InterPro"/>
</dbReference>
<dbReference type="EMBL" id="MU151070">
    <property type="protein sequence ID" value="KAF9452541.1"/>
    <property type="molecule type" value="Genomic_DNA"/>
</dbReference>
<evidence type="ECO:0000256" key="8">
    <source>
        <dbReference type="ARBA" id="ARBA00040531"/>
    </source>
</evidence>
<gene>
    <name evidence="12" type="ORF">P691DRAFT_804283</name>
</gene>
<keyword evidence="13" id="KW-1185">Reference proteome</keyword>
<evidence type="ECO:0000256" key="7">
    <source>
        <dbReference type="ARBA" id="ARBA00023242"/>
    </source>
</evidence>
<dbReference type="PANTHER" id="PTHR13620:SF109">
    <property type="entry name" value="3'-5' EXONUCLEASE"/>
    <property type="match status" value="1"/>
</dbReference>
<dbReference type="Pfam" id="PF01612">
    <property type="entry name" value="DNA_pol_A_exo1"/>
    <property type="match status" value="1"/>
</dbReference>
<evidence type="ECO:0000256" key="6">
    <source>
        <dbReference type="ARBA" id="ARBA00022842"/>
    </source>
</evidence>
<comment type="subcellular location">
    <subcellularLocation>
        <location evidence="1">Nucleus</location>
    </subcellularLocation>
</comment>
<comment type="caution">
    <text evidence="12">The sequence shown here is derived from an EMBL/GenBank/DDBJ whole genome shotgun (WGS) entry which is preliminary data.</text>
</comment>
<evidence type="ECO:0000259" key="11">
    <source>
        <dbReference type="SMART" id="SM00474"/>
    </source>
</evidence>
<feature type="domain" description="3'-5' exonuclease" evidence="11">
    <location>
        <begin position="50"/>
        <end position="230"/>
    </location>
</feature>
<dbReference type="AlphaFoldDB" id="A0A9P6C553"/>
<evidence type="ECO:0000256" key="10">
    <source>
        <dbReference type="SAM" id="MobiDB-lite"/>
    </source>
</evidence>
<feature type="compositionally biased region" description="Polar residues" evidence="10">
    <location>
        <begin position="24"/>
        <end position="35"/>
    </location>
</feature>
<dbReference type="InterPro" id="IPR012337">
    <property type="entry name" value="RNaseH-like_sf"/>
</dbReference>
<evidence type="ECO:0000256" key="2">
    <source>
        <dbReference type="ARBA" id="ARBA00022722"/>
    </source>
</evidence>
<dbReference type="GO" id="GO:0046872">
    <property type="term" value="F:metal ion binding"/>
    <property type="evidence" value="ECO:0007669"/>
    <property type="project" value="UniProtKB-KW"/>
</dbReference>
<dbReference type="GO" id="GO:0003676">
    <property type="term" value="F:nucleic acid binding"/>
    <property type="evidence" value="ECO:0007669"/>
    <property type="project" value="InterPro"/>
</dbReference>
<accession>A0A9P6C553</accession>
<keyword evidence="3" id="KW-0479">Metal-binding</keyword>
<dbReference type="CDD" id="cd06141">
    <property type="entry name" value="WRN_exo"/>
    <property type="match status" value="1"/>
</dbReference>
<keyword evidence="4" id="KW-0378">Hydrolase</keyword>
<dbReference type="InterPro" id="IPR036397">
    <property type="entry name" value="RNaseH_sf"/>
</dbReference>
<dbReference type="InterPro" id="IPR051132">
    <property type="entry name" value="3-5_Exonuclease_domain"/>
</dbReference>
<keyword evidence="2" id="KW-0540">Nuclease</keyword>
<sequence length="410" mass="45270">MTALGSQSTPQPLNAHGFPIPVSPASSQPPINTPSEPTIPYSWDEWHPNVQLIYIRDHLEANRELERLDSHVYGFDLEWKPTFVKGQAKNPVALVQIANHKTILLLQVTAMQEFPSKLCEFLANPNIVKAGVGIQGDAQKLYEDWGVDMANCADLGLLARTVDNDKWKGKYTNPLGLARLVAVYEDRMLGKGKITRSNWERVLTEPQQIYAANDAHAGYVIYTRLMTIMPSVSPQPNLRCYSFDTVRGRLCEPSGATWRAFNPNYDPGPLPPPREPKPPKPRKPATDTATEPSNHAIASIARGPGNATALPAPQSISNPLRVSDNRGNRGFRGNSSPRPPNHAQPRPFQFPSQSNPTFSRFDNNSLRRYGPPGPRTSQPRYPPTTGREIQSPAATTSQPSGQSSCEMNKS</sequence>
<name>A0A9P6C553_9AGAR</name>
<proteinExistence type="predicted"/>
<feature type="compositionally biased region" description="Polar residues" evidence="10">
    <location>
        <begin position="350"/>
        <end position="366"/>
    </location>
</feature>
<dbReference type="SMART" id="SM00474">
    <property type="entry name" value="35EXOc"/>
    <property type="match status" value="1"/>
</dbReference>
<evidence type="ECO:0000256" key="5">
    <source>
        <dbReference type="ARBA" id="ARBA00022839"/>
    </source>
</evidence>
<evidence type="ECO:0000256" key="1">
    <source>
        <dbReference type="ARBA" id="ARBA00004123"/>
    </source>
</evidence>
<dbReference type="InterPro" id="IPR002562">
    <property type="entry name" value="3'-5'_exonuclease_dom"/>
</dbReference>
<dbReference type="OrthoDB" id="1920326at2759"/>
<organism evidence="12 13">
    <name type="scientific">Macrolepiota fuliginosa MF-IS2</name>
    <dbReference type="NCBI Taxonomy" id="1400762"/>
    <lineage>
        <taxon>Eukaryota</taxon>
        <taxon>Fungi</taxon>
        <taxon>Dikarya</taxon>
        <taxon>Basidiomycota</taxon>
        <taxon>Agaricomycotina</taxon>
        <taxon>Agaricomycetes</taxon>
        <taxon>Agaricomycetidae</taxon>
        <taxon>Agaricales</taxon>
        <taxon>Agaricineae</taxon>
        <taxon>Agaricaceae</taxon>
        <taxon>Macrolepiota</taxon>
    </lineage>
</organism>
<evidence type="ECO:0000256" key="9">
    <source>
        <dbReference type="ARBA" id="ARBA00042761"/>
    </source>
</evidence>
<evidence type="ECO:0000256" key="4">
    <source>
        <dbReference type="ARBA" id="ARBA00022801"/>
    </source>
</evidence>
<feature type="region of interest" description="Disordered" evidence="10">
    <location>
        <begin position="1"/>
        <end position="35"/>
    </location>
</feature>